<name>A0A9C6WY24_FRAOC</name>
<keyword evidence="3 12" id="KW-0813">Transport</keyword>
<evidence type="ECO:0000256" key="9">
    <source>
        <dbReference type="ARBA" id="ARBA00023136"/>
    </source>
</evidence>
<comment type="subcellular location">
    <subcellularLocation>
        <location evidence="1">Membrane</location>
        <topology evidence="1">Multi-pass membrane protein</topology>
    </subcellularLocation>
</comment>
<evidence type="ECO:0000256" key="12">
    <source>
        <dbReference type="RuleBase" id="RU000679"/>
    </source>
</evidence>
<evidence type="ECO:0000256" key="11">
    <source>
        <dbReference type="ARBA" id="ARBA00023303"/>
    </source>
</evidence>
<evidence type="ECO:0000256" key="4">
    <source>
        <dbReference type="ARBA" id="ARBA00022461"/>
    </source>
</evidence>
<keyword evidence="7" id="KW-0915">Sodium</keyword>
<keyword evidence="9 13" id="KW-0472">Membrane</keyword>
<dbReference type="Pfam" id="PF00858">
    <property type="entry name" value="ASC"/>
    <property type="match status" value="1"/>
</dbReference>
<feature type="transmembrane region" description="Helical" evidence="13">
    <location>
        <begin position="41"/>
        <end position="59"/>
    </location>
</feature>
<evidence type="ECO:0000256" key="10">
    <source>
        <dbReference type="ARBA" id="ARBA00023201"/>
    </source>
</evidence>
<evidence type="ECO:0000256" key="1">
    <source>
        <dbReference type="ARBA" id="ARBA00004141"/>
    </source>
</evidence>
<keyword evidence="4 12" id="KW-0894">Sodium channel</keyword>
<dbReference type="InterPro" id="IPR001873">
    <property type="entry name" value="ENaC"/>
</dbReference>
<comment type="similarity">
    <text evidence="2 12">Belongs to the amiloride-sensitive sodium channel (TC 1.A.6) family.</text>
</comment>
<dbReference type="KEGG" id="foc:127748940"/>
<evidence type="ECO:0000256" key="2">
    <source>
        <dbReference type="ARBA" id="ARBA00007193"/>
    </source>
</evidence>
<keyword evidence="8 12" id="KW-0406">Ion transport</keyword>
<evidence type="ECO:0000256" key="8">
    <source>
        <dbReference type="ARBA" id="ARBA00023065"/>
    </source>
</evidence>
<evidence type="ECO:0000313" key="15">
    <source>
        <dbReference type="RefSeq" id="XP_052120723.1"/>
    </source>
</evidence>
<dbReference type="GO" id="GO:0005272">
    <property type="term" value="F:sodium channel activity"/>
    <property type="evidence" value="ECO:0007669"/>
    <property type="project" value="UniProtKB-KW"/>
</dbReference>
<dbReference type="OrthoDB" id="6021021at2759"/>
<gene>
    <name evidence="15" type="primary">LOC127748940</name>
</gene>
<sequence>MGPWGTKLRQVLVVVRIHAQMSSLHGVRHIFKEGVSYKERLFWLVLVLCCGGELISICVRQWSDYRRAPTETVLTDSAISISGQPFPCVGLCPAHQMDGRVAMRLLRQ</sequence>
<proteinExistence type="inferred from homology"/>
<dbReference type="RefSeq" id="XP_052120723.1">
    <property type="nucleotide sequence ID" value="XM_052264763.1"/>
</dbReference>
<protein>
    <submittedName>
        <fullName evidence="15">Uncharacterized protein LOC127748940</fullName>
    </submittedName>
</protein>
<organism evidence="14 15">
    <name type="scientific">Frankliniella occidentalis</name>
    <name type="common">Western flower thrips</name>
    <name type="synonym">Euthrips occidentalis</name>
    <dbReference type="NCBI Taxonomy" id="133901"/>
    <lineage>
        <taxon>Eukaryota</taxon>
        <taxon>Metazoa</taxon>
        <taxon>Ecdysozoa</taxon>
        <taxon>Arthropoda</taxon>
        <taxon>Hexapoda</taxon>
        <taxon>Insecta</taxon>
        <taxon>Pterygota</taxon>
        <taxon>Neoptera</taxon>
        <taxon>Paraneoptera</taxon>
        <taxon>Thysanoptera</taxon>
        <taxon>Terebrantia</taxon>
        <taxon>Thripoidea</taxon>
        <taxon>Thripidae</taxon>
        <taxon>Frankliniella</taxon>
    </lineage>
</organism>
<accession>A0A9C6WY24</accession>
<evidence type="ECO:0000256" key="6">
    <source>
        <dbReference type="ARBA" id="ARBA00022989"/>
    </source>
</evidence>
<keyword evidence="5 12" id="KW-0812">Transmembrane</keyword>
<evidence type="ECO:0000256" key="13">
    <source>
        <dbReference type="SAM" id="Phobius"/>
    </source>
</evidence>
<dbReference type="AlphaFoldDB" id="A0A9C6WY24"/>
<evidence type="ECO:0000256" key="5">
    <source>
        <dbReference type="ARBA" id="ARBA00022692"/>
    </source>
</evidence>
<keyword evidence="14" id="KW-1185">Reference proteome</keyword>
<keyword evidence="6 13" id="KW-1133">Transmembrane helix</keyword>
<dbReference type="GO" id="GO:0016020">
    <property type="term" value="C:membrane"/>
    <property type="evidence" value="ECO:0007669"/>
    <property type="project" value="UniProtKB-SubCell"/>
</dbReference>
<keyword evidence="11 12" id="KW-0407">Ion channel</keyword>
<reference evidence="15" key="1">
    <citation type="submission" date="2025-08" db="UniProtKB">
        <authorList>
            <consortium name="RefSeq"/>
        </authorList>
    </citation>
    <scope>IDENTIFICATION</scope>
    <source>
        <tissue evidence="15">Whole organism</tissue>
    </source>
</reference>
<evidence type="ECO:0000313" key="14">
    <source>
        <dbReference type="Proteomes" id="UP000504606"/>
    </source>
</evidence>
<dbReference type="Proteomes" id="UP000504606">
    <property type="component" value="Unplaced"/>
</dbReference>
<evidence type="ECO:0000256" key="7">
    <source>
        <dbReference type="ARBA" id="ARBA00023053"/>
    </source>
</evidence>
<evidence type="ECO:0000256" key="3">
    <source>
        <dbReference type="ARBA" id="ARBA00022448"/>
    </source>
</evidence>
<dbReference type="GeneID" id="127748940"/>
<keyword evidence="10 12" id="KW-0739">Sodium transport</keyword>